<protein>
    <submittedName>
        <fullName evidence="2">Uncharacterized protein</fullName>
    </submittedName>
</protein>
<evidence type="ECO:0000256" key="1">
    <source>
        <dbReference type="SAM" id="MobiDB-lite"/>
    </source>
</evidence>
<dbReference type="AlphaFoldDB" id="A0ABD0NTQ2"/>
<feature type="non-terminal residue" evidence="2">
    <location>
        <position position="1"/>
    </location>
</feature>
<gene>
    <name evidence="2" type="ORF">M9458_040389</name>
</gene>
<evidence type="ECO:0000313" key="3">
    <source>
        <dbReference type="Proteomes" id="UP001529510"/>
    </source>
</evidence>
<organism evidence="2 3">
    <name type="scientific">Cirrhinus mrigala</name>
    <name type="common">Mrigala</name>
    <dbReference type="NCBI Taxonomy" id="683832"/>
    <lineage>
        <taxon>Eukaryota</taxon>
        <taxon>Metazoa</taxon>
        <taxon>Chordata</taxon>
        <taxon>Craniata</taxon>
        <taxon>Vertebrata</taxon>
        <taxon>Euteleostomi</taxon>
        <taxon>Actinopterygii</taxon>
        <taxon>Neopterygii</taxon>
        <taxon>Teleostei</taxon>
        <taxon>Ostariophysi</taxon>
        <taxon>Cypriniformes</taxon>
        <taxon>Cyprinidae</taxon>
        <taxon>Labeoninae</taxon>
        <taxon>Labeonini</taxon>
        <taxon>Cirrhinus</taxon>
    </lineage>
</organism>
<dbReference type="Proteomes" id="UP001529510">
    <property type="component" value="Unassembled WGS sequence"/>
</dbReference>
<proteinExistence type="predicted"/>
<name>A0ABD0NTQ2_CIRMR</name>
<dbReference type="EMBL" id="JAMKFB020000020">
    <property type="protein sequence ID" value="KAL0164636.1"/>
    <property type="molecule type" value="Genomic_DNA"/>
</dbReference>
<comment type="caution">
    <text evidence="2">The sequence shown here is derived from an EMBL/GenBank/DDBJ whole genome shotgun (WGS) entry which is preliminary data.</text>
</comment>
<feature type="region of interest" description="Disordered" evidence="1">
    <location>
        <begin position="31"/>
        <end position="88"/>
    </location>
</feature>
<accession>A0ABD0NTQ2</accession>
<feature type="compositionally biased region" description="Polar residues" evidence="1">
    <location>
        <begin position="31"/>
        <end position="51"/>
    </location>
</feature>
<keyword evidence="3" id="KW-1185">Reference proteome</keyword>
<evidence type="ECO:0000313" key="2">
    <source>
        <dbReference type="EMBL" id="KAL0164636.1"/>
    </source>
</evidence>
<reference evidence="2 3" key="1">
    <citation type="submission" date="2024-05" db="EMBL/GenBank/DDBJ databases">
        <title>Genome sequencing and assembly of Indian major carp, Cirrhinus mrigala (Hamilton, 1822).</title>
        <authorList>
            <person name="Mohindra V."/>
            <person name="Chowdhury L.M."/>
            <person name="Lal K."/>
            <person name="Jena J.K."/>
        </authorList>
    </citation>
    <scope>NUCLEOTIDE SEQUENCE [LARGE SCALE GENOMIC DNA]</scope>
    <source>
        <strain evidence="2">CM1030</strain>
        <tissue evidence="2">Blood</tissue>
    </source>
</reference>
<feature type="non-terminal residue" evidence="2">
    <location>
        <position position="88"/>
    </location>
</feature>
<sequence>GCSELHRMPVVEYKGSNESGSFEYKFPFRSNNNKWQRTSSSPQHHSGTPNRAVSLGASMGKTLSAERPERAAAIPRSVSSDGRPLDSK</sequence>